<protein>
    <recommendedName>
        <fullName evidence="3">Right handed beta helix domain-containing protein</fullName>
    </recommendedName>
</protein>
<dbReference type="InterPro" id="IPR012334">
    <property type="entry name" value="Pectin_lyas_fold"/>
</dbReference>
<reference evidence="1 2" key="1">
    <citation type="journal article" date="2016" name="Nat. Commun.">
        <title>Thousands of microbial genomes shed light on interconnected biogeochemical processes in an aquifer system.</title>
        <authorList>
            <person name="Anantharaman K."/>
            <person name="Brown C.T."/>
            <person name="Hug L.A."/>
            <person name="Sharon I."/>
            <person name="Castelle C.J."/>
            <person name="Probst A.J."/>
            <person name="Thomas B.C."/>
            <person name="Singh A."/>
            <person name="Wilkins M.J."/>
            <person name="Karaoz U."/>
            <person name="Brodie E.L."/>
            <person name="Williams K.H."/>
            <person name="Hubbard S.S."/>
            <person name="Banfield J.F."/>
        </authorList>
    </citation>
    <scope>NUCLEOTIDE SEQUENCE [LARGE SCALE GENOMIC DNA]</scope>
</reference>
<dbReference type="InterPro" id="IPR006626">
    <property type="entry name" value="PbH1"/>
</dbReference>
<dbReference type="Gene3D" id="2.160.20.10">
    <property type="entry name" value="Single-stranded right-handed beta-helix, Pectin lyase-like"/>
    <property type="match status" value="1"/>
</dbReference>
<proteinExistence type="predicted"/>
<evidence type="ECO:0000313" key="2">
    <source>
        <dbReference type="Proteomes" id="UP000179243"/>
    </source>
</evidence>
<evidence type="ECO:0008006" key="3">
    <source>
        <dbReference type="Google" id="ProtNLM"/>
    </source>
</evidence>
<accession>A0A1F7F0T3</accession>
<dbReference type="AlphaFoldDB" id="A0A1F7F0T3"/>
<dbReference type="EMBL" id="MFYX01000151">
    <property type="protein sequence ID" value="OGK00241.1"/>
    <property type="molecule type" value="Genomic_DNA"/>
</dbReference>
<dbReference type="SUPFAM" id="SSF51126">
    <property type="entry name" value="Pectin lyase-like"/>
    <property type="match status" value="1"/>
</dbReference>
<dbReference type="InterPro" id="IPR011050">
    <property type="entry name" value="Pectin_lyase_fold/virulence"/>
</dbReference>
<comment type="caution">
    <text evidence="1">The sequence shown here is derived from an EMBL/GenBank/DDBJ whole genome shotgun (WGS) entry which is preliminary data.</text>
</comment>
<dbReference type="SMART" id="SM00710">
    <property type="entry name" value="PbH1"/>
    <property type="match status" value="4"/>
</dbReference>
<sequence length="1169" mass="126860">MGVGDEVTFGTGAKVYLMRKSSATQWRVTSAAGKWPDGVSNEPVISIKRAFNSLNAAMNGTSPLAGDATHLNGKNLTSKDTKLYIACYGDGEDATGVSIPSGTWTVDATRYITICTPANISTECNTSQRHPGKWTTGKYVLSSSSGGTLYTYPNYTVIDGLQLSNSTTTSYNVTGYAYGSYYTIKNCIIKGGLAGYYIGGWSNYVTVCNNIVYDCYGDGIWLNGDASDGYHKAYNNTVYHCNIAEANYYDGIKVCGLGSLSTNNISMNNHSGTSYKRDFVVAFDAAQSYNISSDATASGTGSLASRTATANPSPGAGNWVVFTNITAGYEDFHLQNVSENDANNAGVGPGSDANVPETDIDGDARSGTTADIGADEFYSTLSLSNHPAGQVISAFTYQGAETNAGVFAFRLTPGGLISSQISQMVFSLTNINNLTDGEWAGVELCVDTDGDGSIEAGETSTVGGAGAINTTAKTISFSTGFSVSGATNYIMRADFSNLDPSDRVTIMLDTGGITTTSTKSGSVDSITHWEVPWFNPGKPLPKQYTTVSGNDIYVQTIGAGATTSSYFSSRPDSLRQFFIDFNASNSTTDGLLNSFKSASSDPGSQVSAAFELLPSDKSQSNLFNIYRKNGANESWYSSSVTALSFTVVESTFTRTKYRINQRTVPMSGNNATVTTEFTVYPSGHIFVYDSAYVAADDDTISAQFYVAQNSGEGAILAQNNSGKAYGGLYGTGTAADNLHDFVAGFLGYRDKNGTSETPFASCYAATGAGNRGVTITGTRTAWNSGVSPYQQAFMADFSTDNVASSELDNFMLDKQDPHVFDKYDYRKGWYDTDKKGDLNGDGFNESDGTYELHCIANQVYFWFNHHANRRKRYCPVFRMNNYTNVSVPTCVFLQHVSDATIIDTLMPGNGEVNISLNDASDYVVFQINRIIRDSVLIFCGDPASGLAVEMSGFWGYGDNGAAKLTWTTQSESDNLGFNLYRREVKDEVEVKDKTKTASTLTSALASTPYRLIADYTVLKGQLTRALRTDYEFTDEFVSLGKTYEYKLESVDLYYLAEAYKNTVVLAVDKVFPFDLEQNVPNPFNPLTRICYSVPGRFSEGKKLFVRLEIYNIRGQLVRNLVTDNKAPNRYSVVWNCKANNGRYVASGVYVYRISIGDEYLKMRKMIVVK</sequence>
<evidence type="ECO:0000313" key="1">
    <source>
        <dbReference type="EMBL" id="OGK00241.1"/>
    </source>
</evidence>
<dbReference type="Gene3D" id="2.60.40.4070">
    <property type="match status" value="1"/>
</dbReference>
<name>A0A1F7F0T3_UNCRA</name>
<dbReference type="Proteomes" id="UP000179243">
    <property type="component" value="Unassembled WGS sequence"/>
</dbReference>
<gene>
    <name evidence="1" type="ORF">A2519_07145</name>
</gene>
<organism evidence="1 2">
    <name type="scientific">Candidatus Raymondbacteria bacterium RIFOXYD12_FULL_49_13</name>
    <dbReference type="NCBI Taxonomy" id="1817890"/>
    <lineage>
        <taxon>Bacteria</taxon>
        <taxon>Raymondiibacteriota</taxon>
    </lineage>
</organism>